<dbReference type="SUPFAM" id="SSF82199">
    <property type="entry name" value="SET domain"/>
    <property type="match status" value="1"/>
</dbReference>
<dbReference type="EMBL" id="JAUEPN010000008">
    <property type="protein sequence ID" value="KAK3291797.1"/>
    <property type="molecule type" value="Genomic_DNA"/>
</dbReference>
<evidence type="ECO:0000259" key="2">
    <source>
        <dbReference type="PROSITE" id="PS50280"/>
    </source>
</evidence>
<dbReference type="Gene3D" id="2.170.270.10">
    <property type="entry name" value="SET domain"/>
    <property type="match status" value="1"/>
</dbReference>
<dbReference type="Pfam" id="PF00856">
    <property type="entry name" value="SET"/>
    <property type="match status" value="1"/>
</dbReference>
<evidence type="ECO:0000313" key="4">
    <source>
        <dbReference type="Proteomes" id="UP001278766"/>
    </source>
</evidence>
<dbReference type="Gene3D" id="1.25.40.10">
    <property type="entry name" value="Tetratricopeptide repeat domain"/>
    <property type="match status" value="1"/>
</dbReference>
<dbReference type="InterPro" id="IPR046341">
    <property type="entry name" value="SET_dom_sf"/>
</dbReference>
<evidence type="ECO:0000313" key="3">
    <source>
        <dbReference type="EMBL" id="KAK3291797.1"/>
    </source>
</evidence>
<feature type="signal peptide" evidence="1">
    <location>
        <begin position="1"/>
        <end position="22"/>
    </location>
</feature>
<dbReference type="SMART" id="SM00317">
    <property type="entry name" value="SET"/>
    <property type="match status" value="1"/>
</dbReference>
<keyword evidence="1" id="KW-0732">Signal</keyword>
<dbReference type="PANTHER" id="PTHR47332">
    <property type="entry name" value="SET DOMAIN-CONTAINING PROTEIN 5"/>
    <property type="match status" value="1"/>
</dbReference>
<dbReference type="PANTHER" id="PTHR47332:SF6">
    <property type="entry name" value="SET DOMAIN-CONTAINING PROTEIN"/>
    <property type="match status" value="1"/>
</dbReference>
<accession>A0AAE0LNP3</accession>
<dbReference type="InterPro" id="IPR053185">
    <property type="entry name" value="SET_domain_protein"/>
</dbReference>
<keyword evidence="4" id="KW-1185">Reference proteome</keyword>
<dbReference type="RefSeq" id="XP_062655311.1">
    <property type="nucleotide sequence ID" value="XM_062807757.1"/>
</dbReference>
<protein>
    <recommendedName>
        <fullName evidence="2">SET domain-containing protein</fullName>
    </recommendedName>
</protein>
<feature type="chain" id="PRO_5042101630" description="SET domain-containing protein" evidence="1">
    <location>
        <begin position="23"/>
        <end position="429"/>
    </location>
</feature>
<dbReference type="Proteomes" id="UP001278766">
    <property type="component" value="Unassembled WGS sequence"/>
</dbReference>
<dbReference type="AlphaFoldDB" id="A0AAE0LNP3"/>
<comment type="caution">
    <text evidence="3">The sequence shown here is derived from an EMBL/GenBank/DDBJ whole genome shotgun (WGS) entry which is preliminary data.</text>
</comment>
<dbReference type="CDD" id="cd20071">
    <property type="entry name" value="SET_SMYD"/>
    <property type="match status" value="1"/>
</dbReference>
<evidence type="ECO:0000256" key="1">
    <source>
        <dbReference type="SAM" id="SignalP"/>
    </source>
</evidence>
<reference evidence="3" key="1">
    <citation type="journal article" date="2023" name="Mol. Phylogenet. Evol.">
        <title>Genome-scale phylogeny and comparative genomics of the fungal order Sordariales.</title>
        <authorList>
            <person name="Hensen N."/>
            <person name="Bonometti L."/>
            <person name="Westerberg I."/>
            <person name="Brannstrom I.O."/>
            <person name="Guillou S."/>
            <person name="Cros-Aarteil S."/>
            <person name="Calhoun S."/>
            <person name="Haridas S."/>
            <person name="Kuo A."/>
            <person name="Mondo S."/>
            <person name="Pangilinan J."/>
            <person name="Riley R."/>
            <person name="LaButti K."/>
            <person name="Andreopoulos B."/>
            <person name="Lipzen A."/>
            <person name="Chen C."/>
            <person name="Yan M."/>
            <person name="Daum C."/>
            <person name="Ng V."/>
            <person name="Clum A."/>
            <person name="Steindorff A."/>
            <person name="Ohm R.A."/>
            <person name="Martin F."/>
            <person name="Silar P."/>
            <person name="Natvig D.O."/>
            <person name="Lalanne C."/>
            <person name="Gautier V."/>
            <person name="Ament-Velasquez S.L."/>
            <person name="Kruys A."/>
            <person name="Hutchinson M.I."/>
            <person name="Powell A.J."/>
            <person name="Barry K."/>
            <person name="Miller A.N."/>
            <person name="Grigoriev I.V."/>
            <person name="Debuchy R."/>
            <person name="Gladieux P."/>
            <person name="Hiltunen Thoren M."/>
            <person name="Johannesson H."/>
        </authorList>
    </citation>
    <scope>NUCLEOTIDE SEQUENCE</scope>
    <source>
        <strain evidence="3">CBS 168.71</strain>
    </source>
</reference>
<proteinExistence type="predicted"/>
<dbReference type="InterPro" id="IPR011990">
    <property type="entry name" value="TPR-like_helical_dom_sf"/>
</dbReference>
<organism evidence="3 4">
    <name type="scientific">Chaetomium fimeti</name>
    <dbReference type="NCBI Taxonomy" id="1854472"/>
    <lineage>
        <taxon>Eukaryota</taxon>
        <taxon>Fungi</taxon>
        <taxon>Dikarya</taxon>
        <taxon>Ascomycota</taxon>
        <taxon>Pezizomycotina</taxon>
        <taxon>Sordariomycetes</taxon>
        <taxon>Sordariomycetidae</taxon>
        <taxon>Sordariales</taxon>
        <taxon>Chaetomiaceae</taxon>
        <taxon>Chaetomium</taxon>
    </lineage>
</organism>
<dbReference type="PROSITE" id="PS50280">
    <property type="entry name" value="SET"/>
    <property type="match status" value="1"/>
</dbReference>
<sequence>MAMSRFQAFYCFLVLSPLLTAALQTQCPWNPTIPPLQPAGSCVLPIDDGTPMQVLNTSRELPWTHPPSCVIPNSAASAEKFCVYSSSAFNDGSGIAIIADPETAAGVAGTVQDPLPAWRSRQHLARNGRLATETVDLPYAVTPIPGKGLGVVATKRIKRFETILKSYPAMIADSEFLSLRKKKAVVDGPRLFQKALDQLPDKERFLTMSRSEEEHVHAVEDVIKTNAFAIIVDGRNMKGVYPEIARLNHACDANSSAYSKFTKKDLAMSAVATRDIEPGEEITVSYIPLGMPTAHRTRALKNWGFNCTCNLCSASPEARAASDERRERLREVYQTIQHESTSYNTLVKLTQELVDLAQVEGLLAKVGEYYQAFMRIYYRAGDAQTARKYGRTSLKLAEIFADPEGVLCTGLKGDLEQLDRLIQGGGGGG</sequence>
<reference evidence="3" key="2">
    <citation type="submission" date="2023-06" db="EMBL/GenBank/DDBJ databases">
        <authorList>
            <consortium name="Lawrence Berkeley National Laboratory"/>
            <person name="Haridas S."/>
            <person name="Hensen N."/>
            <person name="Bonometti L."/>
            <person name="Westerberg I."/>
            <person name="Brannstrom I.O."/>
            <person name="Guillou S."/>
            <person name="Cros-Aarteil S."/>
            <person name="Calhoun S."/>
            <person name="Kuo A."/>
            <person name="Mondo S."/>
            <person name="Pangilinan J."/>
            <person name="Riley R."/>
            <person name="Labutti K."/>
            <person name="Andreopoulos B."/>
            <person name="Lipzen A."/>
            <person name="Chen C."/>
            <person name="Yanf M."/>
            <person name="Daum C."/>
            <person name="Ng V."/>
            <person name="Clum A."/>
            <person name="Steindorff A."/>
            <person name="Ohm R."/>
            <person name="Martin F."/>
            <person name="Silar P."/>
            <person name="Natvig D."/>
            <person name="Lalanne C."/>
            <person name="Gautier V."/>
            <person name="Ament-Velasquez S.L."/>
            <person name="Kruys A."/>
            <person name="Hutchinson M.I."/>
            <person name="Powell A.J."/>
            <person name="Barry K."/>
            <person name="Miller A.N."/>
            <person name="Grigoriev I.V."/>
            <person name="Debuchy R."/>
            <person name="Gladieux P."/>
            <person name="Thoren M.H."/>
            <person name="Johannesson H."/>
        </authorList>
    </citation>
    <scope>NUCLEOTIDE SEQUENCE</scope>
    <source>
        <strain evidence="3">CBS 168.71</strain>
    </source>
</reference>
<dbReference type="InterPro" id="IPR001214">
    <property type="entry name" value="SET_dom"/>
</dbReference>
<dbReference type="GeneID" id="87844705"/>
<gene>
    <name evidence="3" type="ORF">B0H64DRAFT_468523</name>
</gene>
<feature type="domain" description="SET" evidence="2">
    <location>
        <begin position="137"/>
        <end position="287"/>
    </location>
</feature>
<name>A0AAE0LNP3_9PEZI</name>